<dbReference type="EMBL" id="CP077093">
    <property type="protein sequence ID" value="QXI31360.1"/>
    <property type="molecule type" value="Genomic_DNA"/>
</dbReference>
<sequence length="131" mass="14951">MPLRFQPKEGSILICNFSGFVAPEMVKQRPVVILRKHPHNSRLVTVVPLSTTQPERLCAYHVELPCYLASEAKKSWAKCDMLYTVSMDRLDRIKTKGRHGQRQYEVLTMSAEHFAAIQVAVLAGLNLHHRL</sequence>
<dbReference type="SUPFAM" id="SSF50118">
    <property type="entry name" value="Cell growth inhibitor/plasmid maintenance toxic component"/>
    <property type="match status" value="1"/>
</dbReference>
<name>A0A9E6PSE7_9PSED</name>
<dbReference type="Proteomes" id="UP000634530">
    <property type="component" value="Chromosome"/>
</dbReference>
<reference evidence="1 2" key="2">
    <citation type="journal article" date="2021" name="Microorganisms">
        <title>The Ever-Expanding Pseudomonas Genus: Description of 43 New Species and Partition of the Pseudomonas putida Group.</title>
        <authorList>
            <person name="Girard L."/>
            <person name="Lood C."/>
            <person name="Hofte M."/>
            <person name="Vandamme P."/>
            <person name="Rokni-Zadeh H."/>
            <person name="van Noort V."/>
            <person name="Lavigne R."/>
            <person name="De Mot R."/>
        </authorList>
    </citation>
    <scope>NUCLEOTIDE SEQUENCE [LARGE SCALE GENOMIC DNA]</scope>
    <source>
        <strain evidence="1 2">RW8P3</strain>
    </source>
</reference>
<dbReference type="GO" id="GO:0003677">
    <property type="term" value="F:DNA binding"/>
    <property type="evidence" value="ECO:0007669"/>
    <property type="project" value="InterPro"/>
</dbReference>
<evidence type="ECO:0000313" key="1">
    <source>
        <dbReference type="EMBL" id="QXI31360.1"/>
    </source>
</evidence>
<gene>
    <name evidence="1" type="ORF">HU752_000915</name>
</gene>
<dbReference type="Pfam" id="PF02452">
    <property type="entry name" value="PemK_toxin"/>
    <property type="match status" value="1"/>
</dbReference>
<protein>
    <submittedName>
        <fullName evidence="1">Type II toxin-antitoxin system PemK/MazF family toxin</fullName>
    </submittedName>
</protein>
<evidence type="ECO:0000313" key="2">
    <source>
        <dbReference type="Proteomes" id="UP000634530"/>
    </source>
</evidence>
<dbReference type="AlphaFoldDB" id="A0A9E6PSE7"/>
<organism evidence="1 2">
    <name type="scientific">Pseudomonas vanderleydeniana</name>
    <dbReference type="NCBI Taxonomy" id="2745495"/>
    <lineage>
        <taxon>Bacteria</taxon>
        <taxon>Pseudomonadati</taxon>
        <taxon>Pseudomonadota</taxon>
        <taxon>Gammaproteobacteria</taxon>
        <taxon>Pseudomonadales</taxon>
        <taxon>Pseudomonadaceae</taxon>
        <taxon>Pseudomonas</taxon>
    </lineage>
</organism>
<reference evidence="1 2" key="1">
    <citation type="journal article" date="2020" name="Microorganisms">
        <title>Reliable Identification of Environmental Pseudomonas Isolates Using the rpoD Gene.</title>
        <authorList>
            <consortium name="The Broad Institute Genome Sequencing Platform"/>
            <person name="Girard L."/>
            <person name="Lood C."/>
            <person name="Rokni-Zadeh H."/>
            <person name="van Noort V."/>
            <person name="Lavigne R."/>
            <person name="De Mot R."/>
        </authorList>
    </citation>
    <scope>NUCLEOTIDE SEQUENCE [LARGE SCALE GENOMIC DNA]</scope>
    <source>
        <strain evidence="1 2">RW8P3</strain>
    </source>
</reference>
<dbReference type="InterPro" id="IPR011067">
    <property type="entry name" value="Plasmid_toxin/cell-grow_inhib"/>
</dbReference>
<keyword evidence="2" id="KW-1185">Reference proteome</keyword>
<dbReference type="InterPro" id="IPR003477">
    <property type="entry name" value="PemK-like"/>
</dbReference>
<accession>A0A9E6PSE7</accession>
<proteinExistence type="predicted"/>
<dbReference type="Gene3D" id="2.30.30.110">
    <property type="match status" value="1"/>
</dbReference>
<dbReference type="KEGG" id="pvw:HU752_000915"/>